<proteinExistence type="predicted"/>
<dbReference type="STRING" id="81985.R0HEF6"/>
<organism evidence="1 2">
    <name type="scientific">Capsella rubella</name>
    <dbReference type="NCBI Taxonomy" id="81985"/>
    <lineage>
        <taxon>Eukaryota</taxon>
        <taxon>Viridiplantae</taxon>
        <taxon>Streptophyta</taxon>
        <taxon>Embryophyta</taxon>
        <taxon>Tracheophyta</taxon>
        <taxon>Spermatophyta</taxon>
        <taxon>Magnoliopsida</taxon>
        <taxon>eudicotyledons</taxon>
        <taxon>Gunneridae</taxon>
        <taxon>Pentapetalae</taxon>
        <taxon>rosids</taxon>
        <taxon>malvids</taxon>
        <taxon>Brassicales</taxon>
        <taxon>Brassicaceae</taxon>
        <taxon>Camelineae</taxon>
        <taxon>Capsella</taxon>
    </lineage>
</organism>
<keyword evidence="2" id="KW-1185">Reference proteome</keyword>
<feature type="non-terminal residue" evidence="1">
    <location>
        <position position="1"/>
    </location>
</feature>
<protein>
    <recommendedName>
        <fullName evidence="3">RRM domain-containing protein</fullName>
    </recommendedName>
</protein>
<evidence type="ECO:0000313" key="2">
    <source>
        <dbReference type="Proteomes" id="UP000029121"/>
    </source>
</evidence>
<dbReference type="EMBL" id="KB870810">
    <property type="protein sequence ID" value="EOA22153.1"/>
    <property type="molecule type" value="Genomic_DNA"/>
</dbReference>
<sequence length="129" mass="14599">YITRLHHPLSSSPLSHQLSQDSTMTDDVVVNHIEIESERSIFLTFVRGIPVSKKEVTQLFTETYGENCVERVQMVNNIGGPGPCQSLYALLVVDSVATMNRILDGQQIKKLRINGRPIWVRKHGRRDVS</sequence>
<dbReference type="AlphaFoldDB" id="R0HEF6"/>
<dbReference type="Proteomes" id="UP000029121">
    <property type="component" value="Unassembled WGS sequence"/>
</dbReference>
<dbReference type="PANTHER" id="PTHR33527">
    <property type="entry name" value="OS07G0274300 PROTEIN"/>
    <property type="match status" value="1"/>
</dbReference>
<gene>
    <name evidence="1" type="ORF">CARUB_v10002721mg</name>
</gene>
<evidence type="ECO:0008006" key="3">
    <source>
        <dbReference type="Google" id="ProtNLM"/>
    </source>
</evidence>
<reference evidence="2" key="1">
    <citation type="journal article" date="2013" name="Nat. Genet.">
        <title>The Capsella rubella genome and the genomic consequences of rapid mating system evolution.</title>
        <authorList>
            <person name="Slotte T."/>
            <person name="Hazzouri K.M."/>
            <person name="Agren J.A."/>
            <person name="Koenig D."/>
            <person name="Maumus F."/>
            <person name="Guo Y.L."/>
            <person name="Steige K."/>
            <person name="Platts A.E."/>
            <person name="Escobar J.S."/>
            <person name="Newman L.K."/>
            <person name="Wang W."/>
            <person name="Mandakova T."/>
            <person name="Vello E."/>
            <person name="Smith L.M."/>
            <person name="Henz S.R."/>
            <person name="Steffen J."/>
            <person name="Takuno S."/>
            <person name="Brandvain Y."/>
            <person name="Coop G."/>
            <person name="Andolfatto P."/>
            <person name="Hu T.T."/>
            <person name="Blanchette M."/>
            <person name="Clark R.M."/>
            <person name="Quesneville H."/>
            <person name="Nordborg M."/>
            <person name="Gaut B.S."/>
            <person name="Lysak M.A."/>
            <person name="Jenkins J."/>
            <person name="Grimwood J."/>
            <person name="Chapman J."/>
            <person name="Prochnik S."/>
            <person name="Shu S."/>
            <person name="Rokhsar D."/>
            <person name="Schmutz J."/>
            <person name="Weigel D."/>
            <person name="Wright S.I."/>
        </authorList>
    </citation>
    <scope>NUCLEOTIDE SEQUENCE [LARGE SCALE GENOMIC DNA]</scope>
    <source>
        <strain evidence="2">cv. Monte Gargano</strain>
    </source>
</reference>
<accession>R0HEF6</accession>
<evidence type="ECO:0000313" key="1">
    <source>
        <dbReference type="EMBL" id="EOA22153.1"/>
    </source>
</evidence>
<name>R0HEF6_9BRAS</name>
<dbReference type="PANTHER" id="PTHR33527:SF18">
    <property type="entry name" value="F13O11.17 PROTEIN"/>
    <property type="match status" value="1"/>
</dbReference>